<proteinExistence type="predicted"/>
<dbReference type="CDD" id="cd00009">
    <property type="entry name" value="AAA"/>
    <property type="match status" value="1"/>
</dbReference>
<dbReference type="HOGENOM" id="CLU_062999_3_2_9"/>
<evidence type="ECO:0000259" key="1">
    <source>
        <dbReference type="SMART" id="SM00382"/>
    </source>
</evidence>
<dbReference type="InterPro" id="IPR002611">
    <property type="entry name" value="IstB_ATP-bd"/>
</dbReference>
<keyword evidence="3" id="KW-1185">Reference proteome</keyword>
<dbReference type="RefSeq" id="WP_006524565.1">
    <property type="nucleotide sequence ID" value="NC_021184.1"/>
</dbReference>
<evidence type="ECO:0000313" key="3">
    <source>
        <dbReference type="Proteomes" id="UP000013520"/>
    </source>
</evidence>
<dbReference type="SMART" id="SM00382">
    <property type="entry name" value="AAA"/>
    <property type="match status" value="1"/>
</dbReference>
<sequence>MALTYLCNKCADRGLVIHDGVAMPCTCVKQRTINNKIKAAQIPPMMTNFTFNRFNLEFYSRTQIDPVKNTSHCNAAAVTLKAARDFAKNYLDNPHTDGLLLTGPVGSGKTFLACCIANALLAQGKTLLFIVVPDLLDQIKATYDAKNQNAVTESELLDTAREVPLLILDDLGAHNYTDWTRNKIFSIINHRLNYLLPTIITTNINLEDLEQFLGERTTSRIIQMCRPYRLLVDVDIRVQMISQSR</sequence>
<organism evidence="2 3">
    <name type="scientific">Desulfoscipio gibsoniae DSM 7213</name>
    <dbReference type="NCBI Taxonomy" id="767817"/>
    <lineage>
        <taxon>Bacteria</taxon>
        <taxon>Bacillati</taxon>
        <taxon>Bacillota</taxon>
        <taxon>Clostridia</taxon>
        <taxon>Eubacteriales</taxon>
        <taxon>Desulfallaceae</taxon>
        <taxon>Desulfoscipio</taxon>
    </lineage>
</organism>
<dbReference type="Gene3D" id="3.40.50.300">
    <property type="entry name" value="P-loop containing nucleotide triphosphate hydrolases"/>
    <property type="match status" value="1"/>
</dbReference>
<dbReference type="KEGG" id="dgi:Desgi_2030"/>
<name>R4KPA6_9FIRM</name>
<dbReference type="EMBL" id="CP003273">
    <property type="protein sequence ID" value="AGL01471.1"/>
    <property type="molecule type" value="Genomic_DNA"/>
</dbReference>
<protein>
    <submittedName>
        <fullName evidence="2">DNA replication protein</fullName>
    </submittedName>
</protein>
<reference evidence="2 3" key="1">
    <citation type="submission" date="2012-01" db="EMBL/GenBank/DDBJ databases">
        <title>Complete sequence of Desulfotomaculum gibsoniae DSM 7213.</title>
        <authorList>
            <consortium name="US DOE Joint Genome Institute"/>
            <person name="Lucas S."/>
            <person name="Han J."/>
            <person name="Lapidus A."/>
            <person name="Cheng J.-F."/>
            <person name="Goodwin L."/>
            <person name="Pitluck S."/>
            <person name="Peters L."/>
            <person name="Ovchinnikova G."/>
            <person name="Teshima H."/>
            <person name="Detter J.C."/>
            <person name="Han C."/>
            <person name="Tapia R."/>
            <person name="Land M."/>
            <person name="Hauser L."/>
            <person name="Kyrpides N."/>
            <person name="Ivanova N."/>
            <person name="Pagani I."/>
            <person name="Parshina S."/>
            <person name="Plugge C."/>
            <person name="Muyzer G."/>
            <person name="Kuever J."/>
            <person name="Ivanova A."/>
            <person name="Nazina T."/>
            <person name="Klenk H.-P."/>
            <person name="Brambilla E."/>
            <person name="Spring S."/>
            <person name="Stams A.F."/>
            <person name="Woyke T."/>
        </authorList>
    </citation>
    <scope>NUCLEOTIDE SEQUENCE [LARGE SCALE GENOMIC DNA]</scope>
    <source>
        <strain evidence="2 3">DSM 7213</strain>
    </source>
</reference>
<feature type="domain" description="AAA+ ATPase" evidence="1">
    <location>
        <begin position="95"/>
        <end position="229"/>
    </location>
</feature>
<dbReference type="eggNOG" id="COG1484">
    <property type="taxonomic scope" value="Bacteria"/>
</dbReference>
<evidence type="ECO:0000313" key="2">
    <source>
        <dbReference type="EMBL" id="AGL01471.1"/>
    </source>
</evidence>
<dbReference type="SUPFAM" id="SSF52540">
    <property type="entry name" value="P-loop containing nucleoside triphosphate hydrolases"/>
    <property type="match status" value="1"/>
</dbReference>
<dbReference type="InterPro" id="IPR003593">
    <property type="entry name" value="AAA+_ATPase"/>
</dbReference>
<dbReference type="InterPro" id="IPR027417">
    <property type="entry name" value="P-loop_NTPase"/>
</dbReference>
<dbReference type="STRING" id="767817.Desgi_2030"/>
<dbReference type="AlphaFoldDB" id="R4KPA6"/>
<dbReference type="GO" id="GO:0006260">
    <property type="term" value="P:DNA replication"/>
    <property type="evidence" value="ECO:0007669"/>
    <property type="project" value="TreeGrafter"/>
</dbReference>
<dbReference type="GO" id="GO:0005524">
    <property type="term" value="F:ATP binding"/>
    <property type="evidence" value="ECO:0007669"/>
    <property type="project" value="InterPro"/>
</dbReference>
<dbReference type="PANTHER" id="PTHR30050:SF4">
    <property type="entry name" value="ATP-BINDING PROTEIN RV3427C IN INSERTION SEQUENCE-RELATED"/>
    <property type="match status" value="1"/>
</dbReference>
<dbReference type="Proteomes" id="UP000013520">
    <property type="component" value="Chromosome"/>
</dbReference>
<accession>R4KPA6</accession>
<dbReference type="Pfam" id="PF01695">
    <property type="entry name" value="IstB_IS21"/>
    <property type="match status" value="1"/>
</dbReference>
<dbReference type="PANTHER" id="PTHR30050">
    <property type="entry name" value="CHROMOSOMAL REPLICATION INITIATOR PROTEIN DNAA"/>
    <property type="match status" value="1"/>
</dbReference>
<gene>
    <name evidence="2" type="ORF">Desgi_2030</name>
</gene>